<evidence type="ECO:0000313" key="1">
    <source>
        <dbReference type="EMBL" id="JAI06765.1"/>
    </source>
</evidence>
<protein>
    <submittedName>
        <fullName evidence="1">Uncharacterized protein</fullName>
    </submittedName>
</protein>
<dbReference type="AlphaFoldDB" id="A0A0E9XVU0"/>
<dbReference type="EMBL" id="GBXM01001813">
    <property type="protein sequence ID" value="JAI06765.1"/>
    <property type="molecule type" value="Transcribed_RNA"/>
</dbReference>
<reference evidence="1" key="2">
    <citation type="journal article" date="2015" name="Fish Shellfish Immunol.">
        <title>Early steps in the European eel (Anguilla anguilla)-Vibrio vulnificus interaction in the gills: Role of the RtxA13 toxin.</title>
        <authorList>
            <person name="Callol A."/>
            <person name="Pajuelo D."/>
            <person name="Ebbesson L."/>
            <person name="Teles M."/>
            <person name="MacKenzie S."/>
            <person name="Amaro C."/>
        </authorList>
    </citation>
    <scope>NUCLEOTIDE SEQUENCE</scope>
</reference>
<reference evidence="1" key="1">
    <citation type="submission" date="2014-11" db="EMBL/GenBank/DDBJ databases">
        <authorList>
            <person name="Amaro Gonzalez C."/>
        </authorList>
    </citation>
    <scope>NUCLEOTIDE SEQUENCE</scope>
</reference>
<organism evidence="1">
    <name type="scientific">Anguilla anguilla</name>
    <name type="common">European freshwater eel</name>
    <name type="synonym">Muraena anguilla</name>
    <dbReference type="NCBI Taxonomy" id="7936"/>
    <lineage>
        <taxon>Eukaryota</taxon>
        <taxon>Metazoa</taxon>
        <taxon>Chordata</taxon>
        <taxon>Craniata</taxon>
        <taxon>Vertebrata</taxon>
        <taxon>Euteleostomi</taxon>
        <taxon>Actinopterygii</taxon>
        <taxon>Neopterygii</taxon>
        <taxon>Teleostei</taxon>
        <taxon>Anguilliformes</taxon>
        <taxon>Anguillidae</taxon>
        <taxon>Anguilla</taxon>
    </lineage>
</organism>
<proteinExistence type="predicted"/>
<sequence>MCDRRATNKYLAEQKNLRNTNQLTAYYHLIGTALFKICILNL</sequence>
<accession>A0A0E9XVU0</accession>
<name>A0A0E9XVU0_ANGAN</name>